<name>A0A8R2BAH7_ACYPI</name>
<keyword evidence="4" id="KW-0808">Transferase</keyword>
<evidence type="ECO:0000256" key="10">
    <source>
        <dbReference type="ARBA" id="ARBA00022977"/>
    </source>
</evidence>
<keyword evidence="8" id="KW-0067">ATP-binding</keyword>
<evidence type="ECO:0000256" key="2">
    <source>
        <dbReference type="ARBA" id="ARBA00001946"/>
    </source>
</evidence>
<dbReference type="PANTHER" id="PTHR47916">
    <property type="entry name" value="FRUCTOSE-BISPHOSPHATE ALDOLASE CLASS 1"/>
    <property type="match status" value="1"/>
</dbReference>
<dbReference type="HAMAP" id="MF_00228">
    <property type="entry name" value="Thz_kinase"/>
    <property type="match status" value="1"/>
</dbReference>
<keyword evidence="10" id="KW-0784">Thiamine biosynthesis</keyword>
<keyword evidence="7" id="KW-0418">Kinase</keyword>
<protein>
    <recommendedName>
        <fullName evidence="13">Hydroxyethylthiazole kinase</fullName>
    </recommendedName>
</protein>
<dbReference type="InterPro" id="IPR044142">
    <property type="entry name" value="AhpF_NTD_N"/>
</dbReference>
<evidence type="ECO:0008006" key="13">
    <source>
        <dbReference type="Google" id="ProtNLM"/>
    </source>
</evidence>
<evidence type="ECO:0000256" key="9">
    <source>
        <dbReference type="ARBA" id="ARBA00022842"/>
    </source>
</evidence>
<evidence type="ECO:0000313" key="12">
    <source>
        <dbReference type="EnsemblMetazoa" id="XP_008188578.1"/>
    </source>
</evidence>
<dbReference type="InterPro" id="IPR050456">
    <property type="entry name" value="DeoC/FbaB_aldolase"/>
</dbReference>
<dbReference type="AlphaFoldDB" id="A0A8R2BAH7"/>
<organism evidence="12">
    <name type="scientific">Acyrthosiphon pisum</name>
    <name type="common">Pea aphid</name>
    <dbReference type="NCBI Taxonomy" id="7029"/>
    <lineage>
        <taxon>Eukaryota</taxon>
        <taxon>Metazoa</taxon>
        <taxon>Ecdysozoa</taxon>
        <taxon>Arthropoda</taxon>
        <taxon>Hexapoda</taxon>
        <taxon>Insecta</taxon>
        <taxon>Pterygota</taxon>
        <taxon>Neoptera</taxon>
        <taxon>Paraneoptera</taxon>
        <taxon>Hemiptera</taxon>
        <taxon>Sternorrhyncha</taxon>
        <taxon>Aphidomorpha</taxon>
        <taxon>Aphidoidea</taxon>
        <taxon>Aphididae</taxon>
        <taxon>Macrosiphini</taxon>
        <taxon>Acyrthosiphon</taxon>
    </lineage>
</organism>
<evidence type="ECO:0000256" key="3">
    <source>
        <dbReference type="ARBA" id="ARBA00004868"/>
    </source>
</evidence>
<dbReference type="SUPFAM" id="SSF53613">
    <property type="entry name" value="Ribokinase-like"/>
    <property type="match status" value="1"/>
</dbReference>
<proteinExistence type="inferred from homology"/>
<evidence type="ECO:0000256" key="8">
    <source>
        <dbReference type="ARBA" id="ARBA00022840"/>
    </source>
</evidence>
<dbReference type="InterPro" id="IPR029056">
    <property type="entry name" value="Ribokinase-like"/>
</dbReference>
<dbReference type="SUPFAM" id="SSF52833">
    <property type="entry name" value="Thioredoxin-like"/>
    <property type="match status" value="1"/>
</dbReference>
<keyword evidence="11" id="KW-0704">Schiff base</keyword>
<evidence type="ECO:0000256" key="7">
    <source>
        <dbReference type="ARBA" id="ARBA00022777"/>
    </source>
</evidence>
<sequence length="371" mass="39225">MLDTNLKTQLKAYLEKLTKPVELIATLDDGAKSAEIRSLLADIASLSEKVSFREENDRPLLRQQAPLVHCMTNDVVQTFTANVLLALQASPAMVIDAEEAAQFVSFADALLINVGTLTRDRRDAMLAAVQSASKVGTPWTLDPVAVGALSFRTEFCQQLLSLHPAAIRGNASEILALANQAAGGRGVDSVHQADAALSAAQQLAQDYHTLVAVTGEVDYVTDGKRTLAIPGGSPLMTRVVGTGCALSAVVAAFSSLPGDRLQHVAAACRAVKSAHTDERVYSKLTTENPIDLVRYQLANCYMGRAGLINSGGASAGDTDIAESVRTAVINKRAGGMGLILGRKAFKKSLKEGVQLINAVQDVYLAKDVTIA</sequence>
<evidence type="ECO:0000256" key="1">
    <source>
        <dbReference type="ARBA" id="ARBA00001771"/>
    </source>
</evidence>
<evidence type="ECO:0000256" key="11">
    <source>
        <dbReference type="ARBA" id="ARBA00023270"/>
    </source>
</evidence>
<keyword evidence="6" id="KW-0547">Nucleotide-binding</keyword>
<dbReference type="CDD" id="cd02974">
    <property type="entry name" value="AhpF_NTD_N"/>
    <property type="match status" value="1"/>
</dbReference>
<dbReference type="GO" id="GO:0004417">
    <property type="term" value="F:hydroxyethylthiazole kinase activity"/>
    <property type="evidence" value="ECO:0007669"/>
    <property type="project" value="UniProtKB-EC"/>
</dbReference>
<dbReference type="NCBIfam" id="TIGR00694">
    <property type="entry name" value="thiM"/>
    <property type="match status" value="1"/>
</dbReference>
<dbReference type="EnsemblMetazoa" id="XM_008190356.1">
    <property type="protein sequence ID" value="XP_008188578.1"/>
    <property type="gene ID" value="LOC103310895"/>
</dbReference>
<comment type="catalytic activity">
    <reaction evidence="1">
        <text>5-(2-hydroxyethyl)-4-methylthiazole + ATP = 4-methyl-5-(2-phosphooxyethyl)-thiazole + ADP + H(+)</text>
        <dbReference type="Rhea" id="RHEA:24212"/>
        <dbReference type="ChEBI" id="CHEBI:15378"/>
        <dbReference type="ChEBI" id="CHEBI:17957"/>
        <dbReference type="ChEBI" id="CHEBI:30616"/>
        <dbReference type="ChEBI" id="CHEBI:58296"/>
        <dbReference type="ChEBI" id="CHEBI:456216"/>
        <dbReference type="EC" id="2.7.1.50"/>
    </reaction>
</comment>
<evidence type="ECO:0000256" key="5">
    <source>
        <dbReference type="ARBA" id="ARBA00022723"/>
    </source>
</evidence>
<dbReference type="GO" id="GO:0009228">
    <property type="term" value="P:thiamine biosynthetic process"/>
    <property type="evidence" value="ECO:0007669"/>
    <property type="project" value="UniProtKB-KW"/>
</dbReference>
<dbReference type="InterPro" id="IPR036249">
    <property type="entry name" value="Thioredoxin-like_sf"/>
</dbReference>
<reference evidence="12" key="1">
    <citation type="submission" date="2022-06" db="UniProtKB">
        <authorList>
            <consortium name="EnsemblMetazoa"/>
        </authorList>
    </citation>
    <scope>IDENTIFICATION</scope>
</reference>
<dbReference type="SUPFAM" id="SSF51569">
    <property type="entry name" value="Aldolase"/>
    <property type="match status" value="1"/>
</dbReference>
<keyword evidence="5" id="KW-0479">Metal-binding</keyword>
<comment type="cofactor">
    <cofactor evidence="2">
        <name>Mg(2+)</name>
        <dbReference type="ChEBI" id="CHEBI:18420"/>
    </cofactor>
</comment>
<evidence type="ECO:0000256" key="6">
    <source>
        <dbReference type="ARBA" id="ARBA00022741"/>
    </source>
</evidence>
<evidence type="ECO:0000256" key="4">
    <source>
        <dbReference type="ARBA" id="ARBA00022679"/>
    </source>
</evidence>
<dbReference type="GO" id="GO:0000287">
    <property type="term" value="F:magnesium ion binding"/>
    <property type="evidence" value="ECO:0007669"/>
    <property type="project" value="InterPro"/>
</dbReference>
<keyword evidence="9" id="KW-0460">Magnesium</keyword>
<dbReference type="Pfam" id="PF02110">
    <property type="entry name" value="HK"/>
    <property type="match status" value="1"/>
</dbReference>
<dbReference type="InterPro" id="IPR000417">
    <property type="entry name" value="Hyethyz_kinase"/>
</dbReference>
<dbReference type="Gene3D" id="3.40.1190.20">
    <property type="match status" value="1"/>
</dbReference>
<dbReference type="NCBIfam" id="NF006830">
    <property type="entry name" value="PRK09355.1"/>
    <property type="match status" value="1"/>
</dbReference>
<dbReference type="GO" id="GO:0016829">
    <property type="term" value="F:lyase activity"/>
    <property type="evidence" value="ECO:0007669"/>
    <property type="project" value="InterPro"/>
</dbReference>
<dbReference type="CDD" id="cd01170">
    <property type="entry name" value="THZ_kinase"/>
    <property type="match status" value="1"/>
</dbReference>
<dbReference type="PRINTS" id="PR01099">
    <property type="entry name" value="HYETHTZKNASE"/>
</dbReference>
<comment type="pathway">
    <text evidence="3">Cofactor biosynthesis; thiamine diphosphate biosynthesis; 4-methyl-5-(2-phosphoethyl)-thiazole from 5-(2-hydroxyethyl)-4-methylthiazole: step 1/1.</text>
</comment>
<accession>A0A8R2BAH7</accession>
<dbReference type="GO" id="GO:0005524">
    <property type="term" value="F:ATP binding"/>
    <property type="evidence" value="ECO:0007669"/>
    <property type="project" value="UniProtKB-KW"/>
</dbReference>
<dbReference type="PANTHER" id="PTHR47916:SF4">
    <property type="entry name" value="FRUCTOSE-BISPHOSPHATE ALDOLASE CLASS 1"/>
    <property type="match status" value="1"/>
</dbReference>